<dbReference type="Gene3D" id="3.30.1010.10">
    <property type="entry name" value="Phosphatidylinositol 3-kinase Catalytic Subunit, Chain A, domain 4"/>
    <property type="match status" value="1"/>
</dbReference>
<accession>W8C5G1</accession>
<evidence type="ECO:0000256" key="7">
    <source>
        <dbReference type="ARBA" id="ARBA00023985"/>
    </source>
</evidence>
<dbReference type="CDD" id="cd08397">
    <property type="entry name" value="C2_PI3K_class_III"/>
    <property type="match status" value="1"/>
</dbReference>
<dbReference type="GO" id="GO:0048015">
    <property type="term" value="P:phosphatidylinositol-mediated signaling"/>
    <property type="evidence" value="ECO:0007669"/>
    <property type="project" value="TreeGrafter"/>
</dbReference>
<evidence type="ECO:0000259" key="10">
    <source>
        <dbReference type="PROSITE" id="PS50290"/>
    </source>
</evidence>
<comment type="catalytic activity">
    <reaction evidence="7">
        <text>a 1,2-diacyl-sn-glycero-3-phospho-(1D-myo-inositol) + ATP = a 1,2-diacyl-sn-glycero-3-phospho-(1D-myo-inositol-3-phosphate) + ADP + H(+)</text>
        <dbReference type="Rhea" id="RHEA:12709"/>
        <dbReference type="ChEBI" id="CHEBI:15378"/>
        <dbReference type="ChEBI" id="CHEBI:30616"/>
        <dbReference type="ChEBI" id="CHEBI:57880"/>
        <dbReference type="ChEBI" id="CHEBI:58088"/>
        <dbReference type="ChEBI" id="CHEBI:456216"/>
        <dbReference type="EC" id="2.7.1.137"/>
    </reaction>
    <physiologicalReaction direction="left-to-right" evidence="7">
        <dbReference type="Rhea" id="RHEA:12710"/>
    </physiologicalReaction>
</comment>
<organism evidence="13">
    <name type="scientific">Ceratitis capitata</name>
    <name type="common">Mediterranean fruit fly</name>
    <name type="synonym">Tephritis capitata</name>
    <dbReference type="NCBI Taxonomy" id="7213"/>
    <lineage>
        <taxon>Eukaryota</taxon>
        <taxon>Metazoa</taxon>
        <taxon>Ecdysozoa</taxon>
        <taxon>Arthropoda</taxon>
        <taxon>Hexapoda</taxon>
        <taxon>Insecta</taxon>
        <taxon>Pterygota</taxon>
        <taxon>Neoptera</taxon>
        <taxon>Endopterygota</taxon>
        <taxon>Diptera</taxon>
        <taxon>Brachycera</taxon>
        <taxon>Muscomorpha</taxon>
        <taxon>Tephritoidea</taxon>
        <taxon>Tephritidae</taxon>
        <taxon>Ceratitis</taxon>
        <taxon>Ceratitis</taxon>
    </lineage>
</organism>
<gene>
    <name evidence="13" type="primary">PK3C3</name>
</gene>
<dbReference type="Gene3D" id="1.25.40.70">
    <property type="entry name" value="Phosphatidylinositol 3-kinase, accessory domain (PIK)"/>
    <property type="match status" value="1"/>
</dbReference>
<sequence>MNQQPDDHFRYIYSSSLHEQVQIKVGTLEGKKRQLDYEKLLEDPILRFSGLYSEECPAFQIRLQVFNKNRPYCLPVTTSYKAFTKRWSWNEWVTLPLQFSDLPRTAMLALTILDCAGAGKTTVIGGTSISLFGKNGLFRQGMFDLRVWLGVEGDGSFPSKTPGKGKESSKSQMQRLGKLAKKHRNGQMHKVDWLDRLTFREIEVINEREKRMSDYMYLMIEFPCAVYQDYYNYSIIYFEPEGDKSHKVLTKPKLVTIPDSDILQENLVERKHHRLARSERSRISDREAKPNAMIRNQLHNIVYRHPPTYILSSEEQDLLWKYRFYLTSHHKALTKFLKCINWEITHEAMQALSLLSKWDPMDVEDALELLSPAFTIQAVRFYAVGRLTQAPDEDLLLYLLQLVQALKYESYDDIANMYKRVFPDHDIVRSLDGNSTILDPSSICSDSIAGVGSGGSTVITACNVGVQRVIAASAIPHTTIQPKMPTHRTSTSVAPKSLLEKKSATSETKFTPTAVAATDITASAAGGGGGDARDIIGDGDNNLKNNAAIIAGISEAINTLTRDCPPSNCVKDYNIDLCTFLIQRACKNPTLANYFYWYLSIEVEDHESLRKKDERVRDMYVMVQRMFLKVLESGNFKLRTIWLNIKKQQILIDELVKLVKIVAKEPGNRNKKTEKFQKLLTETDTFKINFTSFDPRPFPLDPEIHITKIVPSKTSLFKSALMPAKLTFVTTMSKHEYVAIFKHGDDLRQDQLILQMITLMDKLLRRENLDLKLTPYKVLATSSKHGLLQYIDSYTVADVLAREGSIHNFFRKHNPCESGPYGISAETMDTYIKSCAGYCVITYLLGVGDRHLDNLLLTTNGKLFHIDFGYILGRDPKPMPPPMKLSKEMVEAMGGVSSEHHHEFRKQCYTAYLHLRRHANVVLNLFGLMIDASVPDIALEPDKAVKKVEENLQLGLTDEEAVQHLQGLLDVSITAVMPALVEQIHKLAQYWRK</sequence>
<dbReference type="GO" id="GO:0005777">
    <property type="term" value="C:peroxisome"/>
    <property type="evidence" value="ECO:0007669"/>
    <property type="project" value="TreeGrafter"/>
</dbReference>
<feature type="domain" description="PIK helical" evidence="11">
    <location>
        <begin position="284"/>
        <end position="623"/>
    </location>
</feature>
<dbReference type="InterPro" id="IPR001263">
    <property type="entry name" value="PI3K_accessory_dom"/>
</dbReference>
<dbReference type="PANTHER" id="PTHR10048:SF7">
    <property type="entry name" value="PHOSPHATIDYLINOSITOL 3-KINASE CATALYTIC SUBUNIT TYPE 3"/>
    <property type="match status" value="1"/>
</dbReference>
<comment type="similarity">
    <text evidence="8 9">Belongs to the PI3/PI4-kinase family.</text>
</comment>
<dbReference type="InterPro" id="IPR057756">
    <property type="entry name" value="PI3-kinase_type3/VPS34_cat"/>
</dbReference>
<evidence type="ECO:0000256" key="9">
    <source>
        <dbReference type="PROSITE-ProRule" id="PRU00880"/>
    </source>
</evidence>
<evidence type="ECO:0000256" key="4">
    <source>
        <dbReference type="ARBA" id="ARBA00022741"/>
    </source>
</evidence>
<dbReference type="FunFam" id="3.30.1010.10:FF:000002">
    <property type="entry name" value="Phosphatidylinositol 3-kinase catalytic subunit type 3"/>
    <property type="match status" value="1"/>
</dbReference>
<dbReference type="InterPro" id="IPR000403">
    <property type="entry name" value="PI3/4_kinase_cat_dom"/>
</dbReference>
<dbReference type="InterPro" id="IPR015433">
    <property type="entry name" value="PI3/4_kinase"/>
</dbReference>
<evidence type="ECO:0000259" key="11">
    <source>
        <dbReference type="PROSITE" id="PS51545"/>
    </source>
</evidence>
<evidence type="ECO:0000256" key="3">
    <source>
        <dbReference type="ARBA" id="ARBA00022679"/>
    </source>
</evidence>
<dbReference type="InterPro" id="IPR042236">
    <property type="entry name" value="PI3K_accessory_sf"/>
</dbReference>
<dbReference type="CDD" id="cd00896">
    <property type="entry name" value="PI3Kc_III"/>
    <property type="match status" value="1"/>
</dbReference>
<evidence type="ECO:0000256" key="8">
    <source>
        <dbReference type="PIRNR" id="PIRNR000587"/>
    </source>
</evidence>
<feature type="domain" description="PI3K/PI4K catalytic" evidence="10">
    <location>
        <begin position="710"/>
        <end position="977"/>
    </location>
</feature>
<dbReference type="GO" id="GO:0000407">
    <property type="term" value="C:phagophore assembly site"/>
    <property type="evidence" value="ECO:0007669"/>
    <property type="project" value="TreeGrafter"/>
</dbReference>
<dbReference type="InterPro" id="IPR036940">
    <property type="entry name" value="PI3/4_kinase_cat_sf"/>
</dbReference>
<dbReference type="InterPro" id="IPR002420">
    <property type="entry name" value="PI3K-type_C2_dom"/>
</dbReference>
<evidence type="ECO:0000313" key="13">
    <source>
        <dbReference type="EMBL" id="JAC04779.1"/>
    </source>
</evidence>
<dbReference type="GO" id="GO:0016303">
    <property type="term" value="F:1-phosphatidylinositol-3-kinase activity"/>
    <property type="evidence" value="ECO:0007669"/>
    <property type="project" value="UniProtKB-UniRule"/>
</dbReference>
<dbReference type="InterPro" id="IPR011009">
    <property type="entry name" value="Kinase-like_dom_sf"/>
</dbReference>
<dbReference type="InterPro" id="IPR035892">
    <property type="entry name" value="C2_domain_sf"/>
</dbReference>
<keyword evidence="3 8" id="KW-0808">Transferase</keyword>
<dbReference type="Pfam" id="PF00454">
    <property type="entry name" value="PI3_PI4_kinase"/>
    <property type="match status" value="1"/>
</dbReference>
<dbReference type="SMART" id="SM00146">
    <property type="entry name" value="PI3Kc"/>
    <property type="match status" value="1"/>
</dbReference>
<dbReference type="InterPro" id="IPR008290">
    <property type="entry name" value="PI3K_Vps34"/>
</dbReference>
<evidence type="ECO:0000259" key="12">
    <source>
        <dbReference type="PROSITE" id="PS51547"/>
    </source>
</evidence>
<dbReference type="Gene3D" id="1.10.1070.11">
    <property type="entry name" value="Phosphatidylinositol 3-/4-kinase, catalytic domain"/>
    <property type="match status" value="1"/>
</dbReference>
<evidence type="ECO:0000256" key="5">
    <source>
        <dbReference type="ARBA" id="ARBA00022777"/>
    </source>
</evidence>
<proteinExistence type="evidence at transcript level"/>
<evidence type="ECO:0000256" key="1">
    <source>
        <dbReference type="ARBA" id="ARBA00012073"/>
    </source>
</evidence>
<dbReference type="GO" id="GO:0000045">
    <property type="term" value="P:autophagosome assembly"/>
    <property type="evidence" value="ECO:0007669"/>
    <property type="project" value="TreeGrafter"/>
</dbReference>
<dbReference type="InterPro" id="IPR016024">
    <property type="entry name" value="ARM-type_fold"/>
</dbReference>
<dbReference type="OrthoDB" id="67688at2759"/>
<dbReference type="PROSITE" id="PS51545">
    <property type="entry name" value="PIK_HELICAL"/>
    <property type="match status" value="1"/>
</dbReference>
<dbReference type="GO" id="GO:0006897">
    <property type="term" value="P:endocytosis"/>
    <property type="evidence" value="ECO:0007669"/>
    <property type="project" value="TreeGrafter"/>
</dbReference>
<reference evidence="13" key="2">
    <citation type="journal article" date="2014" name="BMC Genomics">
        <title>A genomic perspective to assessing quality of mass-reared SIT flies used in Mediterranean fruit fly (Ceratitis capitata) eradication in California.</title>
        <authorList>
            <person name="Calla B."/>
            <person name="Hall B."/>
            <person name="Hou S."/>
            <person name="Geib S.M."/>
        </authorList>
    </citation>
    <scope>NUCLEOTIDE SEQUENCE</scope>
</reference>
<keyword evidence="6 8" id="KW-0067">ATP-binding</keyword>
<evidence type="ECO:0000256" key="2">
    <source>
        <dbReference type="ARBA" id="ARBA00019787"/>
    </source>
</evidence>
<dbReference type="FunFam" id="1.10.1070.11:FF:000002">
    <property type="entry name" value="Phosphatidylinositol 3-kinase catalytic subunit type 3"/>
    <property type="match status" value="1"/>
</dbReference>
<reference evidence="13" key="1">
    <citation type="submission" date="2013-07" db="EMBL/GenBank/DDBJ databases">
        <authorList>
            <person name="Geib S."/>
        </authorList>
    </citation>
    <scope>NUCLEOTIDE SEQUENCE</scope>
</reference>
<name>W8C5G1_CERCA</name>
<dbReference type="SMART" id="SM00145">
    <property type="entry name" value="PI3Ka"/>
    <property type="match status" value="1"/>
</dbReference>
<protein>
    <recommendedName>
        <fullName evidence="2 8">Phosphatidylinositol 3-kinase catalytic subunit type 3</fullName>
        <ecNumber evidence="1 8">2.7.1.137</ecNumber>
    </recommendedName>
</protein>
<dbReference type="EMBL" id="GAMC01001777">
    <property type="protein sequence ID" value="JAC04779.1"/>
    <property type="molecule type" value="mRNA"/>
</dbReference>
<dbReference type="SUPFAM" id="SSF49562">
    <property type="entry name" value="C2 domain (Calcium/lipid-binding domain, CaLB)"/>
    <property type="match status" value="1"/>
</dbReference>
<dbReference type="GO" id="GO:0034272">
    <property type="term" value="C:phosphatidylinositol 3-kinase complex, class III, type II"/>
    <property type="evidence" value="ECO:0007669"/>
    <property type="project" value="TreeGrafter"/>
</dbReference>
<dbReference type="SUPFAM" id="SSF56112">
    <property type="entry name" value="Protein kinase-like (PK-like)"/>
    <property type="match status" value="1"/>
</dbReference>
<dbReference type="PROSITE" id="PS00916">
    <property type="entry name" value="PI3_4_KINASE_2"/>
    <property type="match status" value="1"/>
</dbReference>
<dbReference type="GO" id="GO:0034271">
    <property type="term" value="C:phosphatidylinositol 3-kinase complex, class III, type I"/>
    <property type="evidence" value="ECO:0007669"/>
    <property type="project" value="TreeGrafter"/>
</dbReference>
<dbReference type="PANTHER" id="PTHR10048">
    <property type="entry name" value="PHOSPHATIDYLINOSITOL KINASE"/>
    <property type="match status" value="1"/>
</dbReference>
<dbReference type="EC" id="2.7.1.137" evidence="1 8"/>
<dbReference type="Gene3D" id="2.60.40.150">
    <property type="entry name" value="C2 domain"/>
    <property type="match status" value="1"/>
</dbReference>
<dbReference type="GO" id="GO:0005768">
    <property type="term" value="C:endosome"/>
    <property type="evidence" value="ECO:0007669"/>
    <property type="project" value="TreeGrafter"/>
</dbReference>
<keyword evidence="4 8" id="KW-0547">Nucleotide-binding</keyword>
<dbReference type="GO" id="GO:0005524">
    <property type="term" value="F:ATP binding"/>
    <property type="evidence" value="ECO:0007669"/>
    <property type="project" value="UniProtKB-UniRule"/>
</dbReference>
<keyword evidence="5 8" id="KW-0418">Kinase</keyword>
<dbReference type="AlphaFoldDB" id="W8C5G1"/>
<dbReference type="InterPro" id="IPR018936">
    <property type="entry name" value="PI3/4_kinase_CS"/>
</dbReference>
<dbReference type="PIRSF" id="PIRSF000587">
    <property type="entry name" value="PI3K_Vps34"/>
    <property type="match status" value="1"/>
</dbReference>
<evidence type="ECO:0000256" key="6">
    <source>
        <dbReference type="ARBA" id="ARBA00022840"/>
    </source>
</evidence>
<feature type="domain" description="C2 PI3K-type" evidence="12">
    <location>
        <begin position="37"/>
        <end position="189"/>
    </location>
</feature>
<dbReference type="Pfam" id="PF00792">
    <property type="entry name" value="PI3K_C2"/>
    <property type="match status" value="1"/>
</dbReference>
<dbReference type="PROSITE" id="PS50290">
    <property type="entry name" value="PI3_4_KINASE_3"/>
    <property type="match status" value="1"/>
</dbReference>
<dbReference type="SMART" id="SM00142">
    <property type="entry name" value="PI3K_C2"/>
    <property type="match status" value="1"/>
</dbReference>
<dbReference type="PROSITE" id="PS00915">
    <property type="entry name" value="PI3_4_KINASE_1"/>
    <property type="match status" value="1"/>
</dbReference>
<dbReference type="SUPFAM" id="SSF48371">
    <property type="entry name" value="ARM repeat"/>
    <property type="match status" value="1"/>
</dbReference>
<dbReference type="Pfam" id="PF00613">
    <property type="entry name" value="PI3Ka"/>
    <property type="match status" value="1"/>
</dbReference>
<dbReference type="PROSITE" id="PS51547">
    <property type="entry name" value="C2_PI3K"/>
    <property type="match status" value="1"/>
</dbReference>